<dbReference type="EC" id="2.7.1.17" evidence="6"/>
<reference evidence="7" key="1">
    <citation type="submission" date="2017-02" db="EMBL/GenBank/DDBJ databases">
        <title>Comparative genomics and description of representatives of a novel lineage of planctomycetes thriving in anoxic sediments.</title>
        <authorList>
            <person name="Spring S."/>
            <person name="Bunk B."/>
            <person name="Sproer C."/>
        </authorList>
    </citation>
    <scope>NUCLEOTIDE SEQUENCE [LARGE SCALE GENOMIC DNA]</scope>
    <source>
        <strain evidence="7">ST-NAGAB-D1</strain>
    </source>
</reference>
<dbReference type="AlphaFoldDB" id="A0A1U9NN32"/>
<name>A0A1U9NN32_9BACT</name>
<organism evidence="6 7">
    <name type="scientific">Anaerohalosphaera lusitana</name>
    <dbReference type="NCBI Taxonomy" id="1936003"/>
    <lineage>
        <taxon>Bacteria</taxon>
        <taxon>Pseudomonadati</taxon>
        <taxon>Planctomycetota</taxon>
        <taxon>Phycisphaerae</taxon>
        <taxon>Sedimentisphaerales</taxon>
        <taxon>Anaerohalosphaeraceae</taxon>
        <taxon>Anaerohalosphaera</taxon>
    </lineage>
</organism>
<dbReference type="PANTHER" id="PTHR43095:SF5">
    <property type="entry name" value="XYLULOSE KINASE"/>
    <property type="match status" value="1"/>
</dbReference>
<dbReference type="PANTHER" id="PTHR43095">
    <property type="entry name" value="SUGAR KINASE"/>
    <property type="match status" value="1"/>
</dbReference>
<dbReference type="STRING" id="1936003.STSP2_02325"/>
<evidence type="ECO:0000313" key="7">
    <source>
        <dbReference type="Proteomes" id="UP000189674"/>
    </source>
</evidence>
<dbReference type="OrthoDB" id="9805576at2"/>
<dbReference type="InterPro" id="IPR018485">
    <property type="entry name" value="FGGY_C"/>
</dbReference>
<evidence type="ECO:0000259" key="5">
    <source>
        <dbReference type="Pfam" id="PF02782"/>
    </source>
</evidence>
<dbReference type="Pfam" id="PF02782">
    <property type="entry name" value="FGGY_C"/>
    <property type="match status" value="1"/>
</dbReference>
<keyword evidence="2 6" id="KW-0808">Transferase</keyword>
<dbReference type="InterPro" id="IPR043129">
    <property type="entry name" value="ATPase_NBD"/>
</dbReference>
<dbReference type="RefSeq" id="WP_146662686.1">
    <property type="nucleotide sequence ID" value="NZ_CP019791.1"/>
</dbReference>
<protein>
    <submittedName>
        <fullName evidence="6">Xylulose kinase</fullName>
        <ecNumber evidence="6">2.7.1.17</ecNumber>
    </submittedName>
</protein>
<evidence type="ECO:0000313" key="6">
    <source>
        <dbReference type="EMBL" id="AQT69138.1"/>
    </source>
</evidence>
<dbReference type="Pfam" id="PF00370">
    <property type="entry name" value="FGGY_N"/>
    <property type="match status" value="1"/>
</dbReference>
<dbReference type="InterPro" id="IPR018484">
    <property type="entry name" value="FGGY_N"/>
</dbReference>
<dbReference type="GO" id="GO:0004856">
    <property type="term" value="F:D-xylulokinase activity"/>
    <property type="evidence" value="ECO:0007669"/>
    <property type="project" value="UniProtKB-EC"/>
</dbReference>
<dbReference type="KEGG" id="alus:STSP2_02325"/>
<sequence>MYLLGYDCGTSSIKVTLLDAGSGVPVASATAPSNEMRIRSPKPGYAEQPPNSWWENLKIATTEILSISQVDPSQIRAIGITYQMHGLVLVDKQLEPLRDSIIWCDSRAVEIGSNAFEQLGPDTCLNDLLNSPGNFTASKLKWVKDNEPDIYRKVHKAMLPGDYIAMKLTGQVFTTESGLSEMILWNFRKNCLAQSVLDHYEIDKDILPEAIPTFSDQGELTSSAAQELGLAAGTKVCYRAGDQPNNALSLNVLGPGEIAATAGTSGVVYGVTDVPSHDPQSRVNSFVHVTHKPDSPRYGVLLCVNGTGIQNNWLKNNVAPDLDYAQMNEQAADIPPGSEGLVTIPFGNGAERILANTCPGGSITGIDFNVHSRPHLFRSAQEGIAFALNYGLSIMKNMNVKPQKIRAGNANMFLSPVFRQAFCNITGTTVELYNTDGSQGAARAAGIGAGIYADFYEAFEGLKCTATIEPDQALKQPYKDAYEKWIEILNRHIEVG</sequence>
<dbReference type="InterPro" id="IPR000577">
    <property type="entry name" value="Carb_kinase_FGGY"/>
</dbReference>
<evidence type="ECO:0000256" key="3">
    <source>
        <dbReference type="ARBA" id="ARBA00022777"/>
    </source>
</evidence>
<evidence type="ECO:0000259" key="4">
    <source>
        <dbReference type="Pfam" id="PF00370"/>
    </source>
</evidence>
<dbReference type="PIRSF" id="PIRSF000538">
    <property type="entry name" value="GlpK"/>
    <property type="match status" value="1"/>
</dbReference>
<keyword evidence="3 6" id="KW-0418">Kinase</keyword>
<evidence type="ECO:0000256" key="2">
    <source>
        <dbReference type="ARBA" id="ARBA00022679"/>
    </source>
</evidence>
<dbReference type="SUPFAM" id="SSF53067">
    <property type="entry name" value="Actin-like ATPase domain"/>
    <property type="match status" value="2"/>
</dbReference>
<keyword evidence="7" id="KW-1185">Reference proteome</keyword>
<comment type="similarity">
    <text evidence="1">Belongs to the FGGY kinase family.</text>
</comment>
<dbReference type="Proteomes" id="UP000189674">
    <property type="component" value="Chromosome"/>
</dbReference>
<dbReference type="EMBL" id="CP019791">
    <property type="protein sequence ID" value="AQT69138.1"/>
    <property type="molecule type" value="Genomic_DNA"/>
</dbReference>
<evidence type="ECO:0000256" key="1">
    <source>
        <dbReference type="ARBA" id="ARBA00009156"/>
    </source>
</evidence>
<dbReference type="Gene3D" id="3.30.420.40">
    <property type="match status" value="2"/>
</dbReference>
<gene>
    <name evidence="6" type="primary">xylB</name>
    <name evidence="6" type="ORF">STSP2_02325</name>
</gene>
<proteinExistence type="inferred from homology"/>
<accession>A0A1U9NN32</accession>
<dbReference type="InterPro" id="IPR050406">
    <property type="entry name" value="FGGY_Carb_Kinase"/>
</dbReference>
<feature type="domain" description="Carbohydrate kinase FGGY N-terminal" evidence="4">
    <location>
        <begin position="2"/>
        <end position="245"/>
    </location>
</feature>
<dbReference type="CDD" id="cd07809">
    <property type="entry name" value="ASKHA_NBD_FGGY_BaXK-like"/>
    <property type="match status" value="1"/>
</dbReference>
<feature type="domain" description="Carbohydrate kinase FGGY C-terminal" evidence="5">
    <location>
        <begin position="259"/>
        <end position="446"/>
    </location>
</feature>